<gene>
    <name evidence="1" type="ORF">EV696_105140</name>
</gene>
<keyword evidence="2" id="KW-1185">Reference proteome</keyword>
<evidence type="ECO:0000313" key="2">
    <source>
        <dbReference type="Proteomes" id="UP000295375"/>
    </source>
</evidence>
<dbReference type="AlphaFoldDB" id="A0A4R6USD1"/>
<name>A0A4R6USD1_9GAMM</name>
<organism evidence="1 2">
    <name type="scientific">Permianibacter aggregans</name>
    <dbReference type="NCBI Taxonomy" id="1510150"/>
    <lineage>
        <taxon>Bacteria</taxon>
        <taxon>Pseudomonadati</taxon>
        <taxon>Pseudomonadota</taxon>
        <taxon>Gammaproteobacteria</taxon>
        <taxon>Pseudomonadales</taxon>
        <taxon>Pseudomonadaceae</taxon>
        <taxon>Permianibacter</taxon>
    </lineage>
</organism>
<protein>
    <submittedName>
        <fullName evidence="1">Uncharacterized protein</fullName>
    </submittedName>
</protein>
<comment type="caution">
    <text evidence="1">The sequence shown here is derived from an EMBL/GenBank/DDBJ whole genome shotgun (WGS) entry which is preliminary data.</text>
</comment>
<accession>A0A4R6USD1</accession>
<dbReference type="Proteomes" id="UP000295375">
    <property type="component" value="Unassembled WGS sequence"/>
</dbReference>
<sequence>MTTDALSRHQILSDRDFLDQFERAELDKSLFNHTGHLRAAFLFLQREPMLLAQRHYTAALKRYAESLGAPEKFHATITYAILAIMSARQGVQRCASWREFIQRNPDLANHADQLLNQYYHLKTLQSDEAKKSFVLPDKATLAKMISASNEASAVS</sequence>
<proteinExistence type="predicted"/>
<reference evidence="1 2" key="1">
    <citation type="submission" date="2019-03" db="EMBL/GenBank/DDBJ databases">
        <title>Genomic Encyclopedia of Type Strains, Phase IV (KMG-IV): sequencing the most valuable type-strain genomes for metagenomic binning, comparative biology and taxonomic classification.</title>
        <authorList>
            <person name="Goeker M."/>
        </authorList>
    </citation>
    <scope>NUCLEOTIDE SEQUENCE [LARGE SCALE GENOMIC DNA]</scope>
    <source>
        <strain evidence="1 2">DSM 103792</strain>
    </source>
</reference>
<evidence type="ECO:0000313" key="1">
    <source>
        <dbReference type="EMBL" id="TDQ49166.1"/>
    </source>
</evidence>
<dbReference type="RefSeq" id="WP_162848160.1">
    <property type="nucleotide sequence ID" value="NZ_SNYM01000005.1"/>
</dbReference>
<dbReference type="EMBL" id="SNYM01000005">
    <property type="protein sequence ID" value="TDQ49166.1"/>
    <property type="molecule type" value="Genomic_DNA"/>
</dbReference>